<sequence length="318" mass="34856">MKYSTIRNLSFDVDDYVNPYLPRSQVYRLPRCIAWFLGYRKTPRKDVGNVLIWWWSFFGAFCGIAAVCAIFKYSGALKHANPPIIIASFGASAVLEYGVIGSPLGQPRNCILGHFLSALSGICITKLFKYSDNFEEIKWLAGAVAVGLASSVMTFTNTAHPPGGATALLAAIDPDVEAMGWTLLPYVLIGTSVMLGIALLVNNIQRTFPVFWWTPRDVGGRLWNQEQSHQPDLEALEEQKITHATDHGILVDVKVSETGLSGQHYIGNSPPVLLPPVIARSSLSMRSTSLDTTLDRQITSQDSISANSENTMVHDGAR</sequence>
<feature type="transmembrane region" description="Helical" evidence="2">
    <location>
        <begin position="140"/>
        <end position="159"/>
    </location>
</feature>
<dbReference type="Proteomes" id="UP000799437">
    <property type="component" value="Unassembled WGS sequence"/>
</dbReference>
<keyword evidence="5" id="KW-1185">Reference proteome</keyword>
<evidence type="ECO:0000313" key="4">
    <source>
        <dbReference type="EMBL" id="KAF2755849.1"/>
    </source>
</evidence>
<organism evidence="4 5">
    <name type="scientific">Pseudovirgaria hyperparasitica</name>
    <dbReference type="NCBI Taxonomy" id="470096"/>
    <lineage>
        <taxon>Eukaryota</taxon>
        <taxon>Fungi</taxon>
        <taxon>Dikarya</taxon>
        <taxon>Ascomycota</taxon>
        <taxon>Pezizomycotina</taxon>
        <taxon>Dothideomycetes</taxon>
        <taxon>Dothideomycetes incertae sedis</taxon>
        <taxon>Acrospermales</taxon>
        <taxon>Acrospermaceae</taxon>
        <taxon>Pseudovirgaria</taxon>
    </lineage>
</organism>
<keyword evidence="2" id="KW-1133">Transmembrane helix</keyword>
<dbReference type="EMBL" id="ML996576">
    <property type="protein sequence ID" value="KAF2755849.1"/>
    <property type="molecule type" value="Genomic_DNA"/>
</dbReference>
<evidence type="ECO:0000256" key="1">
    <source>
        <dbReference type="SAM" id="MobiDB-lite"/>
    </source>
</evidence>
<keyword evidence="2" id="KW-0812">Transmembrane</keyword>
<dbReference type="RefSeq" id="XP_033598300.1">
    <property type="nucleotide sequence ID" value="XM_033749979.1"/>
</dbReference>
<proteinExistence type="predicted"/>
<gene>
    <name evidence="4" type="ORF">EJ05DRAFT_79768</name>
</gene>
<evidence type="ECO:0000313" key="5">
    <source>
        <dbReference type="Proteomes" id="UP000799437"/>
    </source>
</evidence>
<name>A0A6A6W142_9PEZI</name>
<dbReference type="InterPro" id="IPR058581">
    <property type="entry name" value="TM_HPP"/>
</dbReference>
<feature type="compositionally biased region" description="Polar residues" evidence="1">
    <location>
        <begin position="292"/>
        <end position="311"/>
    </location>
</feature>
<dbReference type="InterPro" id="IPR007065">
    <property type="entry name" value="HPP"/>
</dbReference>
<reference evidence="4" key="1">
    <citation type="journal article" date="2020" name="Stud. Mycol.">
        <title>101 Dothideomycetes genomes: a test case for predicting lifestyles and emergence of pathogens.</title>
        <authorList>
            <person name="Haridas S."/>
            <person name="Albert R."/>
            <person name="Binder M."/>
            <person name="Bloem J."/>
            <person name="Labutti K."/>
            <person name="Salamov A."/>
            <person name="Andreopoulos B."/>
            <person name="Baker S."/>
            <person name="Barry K."/>
            <person name="Bills G."/>
            <person name="Bluhm B."/>
            <person name="Cannon C."/>
            <person name="Castanera R."/>
            <person name="Culley D."/>
            <person name="Daum C."/>
            <person name="Ezra D."/>
            <person name="Gonzalez J."/>
            <person name="Henrissat B."/>
            <person name="Kuo A."/>
            <person name="Liang C."/>
            <person name="Lipzen A."/>
            <person name="Lutzoni F."/>
            <person name="Magnuson J."/>
            <person name="Mondo S."/>
            <person name="Nolan M."/>
            <person name="Ohm R."/>
            <person name="Pangilinan J."/>
            <person name="Park H.-J."/>
            <person name="Ramirez L."/>
            <person name="Alfaro M."/>
            <person name="Sun H."/>
            <person name="Tritt A."/>
            <person name="Yoshinaga Y."/>
            <person name="Zwiers L.-H."/>
            <person name="Turgeon B."/>
            <person name="Goodwin S."/>
            <person name="Spatafora J."/>
            <person name="Crous P."/>
            <person name="Grigoriev I."/>
        </authorList>
    </citation>
    <scope>NUCLEOTIDE SEQUENCE</scope>
    <source>
        <strain evidence="4">CBS 121739</strain>
    </source>
</reference>
<dbReference type="PANTHER" id="PTHR33741:SF5">
    <property type="entry name" value="TRANSMEMBRANE PROTEIN DDB_G0269096-RELATED"/>
    <property type="match status" value="1"/>
</dbReference>
<dbReference type="PANTHER" id="PTHR33741">
    <property type="entry name" value="TRANSMEMBRANE PROTEIN DDB_G0269096-RELATED"/>
    <property type="match status" value="1"/>
</dbReference>
<accession>A0A6A6W142</accession>
<dbReference type="PROSITE" id="PS01295">
    <property type="entry name" value="ISPD"/>
    <property type="match status" value="1"/>
</dbReference>
<dbReference type="GeneID" id="54491033"/>
<dbReference type="Pfam" id="PF04982">
    <property type="entry name" value="TM_HPP"/>
    <property type="match status" value="1"/>
</dbReference>
<dbReference type="GO" id="GO:0003824">
    <property type="term" value="F:catalytic activity"/>
    <property type="evidence" value="ECO:0007669"/>
    <property type="project" value="InterPro"/>
</dbReference>
<protein>
    <submittedName>
        <fullName evidence="4">HPP-domain-containing protein</fullName>
    </submittedName>
</protein>
<evidence type="ECO:0000256" key="2">
    <source>
        <dbReference type="SAM" id="Phobius"/>
    </source>
</evidence>
<feature type="transmembrane region" description="Helical" evidence="2">
    <location>
        <begin position="83"/>
        <end position="105"/>
    </location>
</feature>
<dbReference type="GO" id="GO:0008299">
    <property type="term" value="P:isoprenoid biosynthetic process"/>
    <property type="evidence" value="ECO:0007669"/>
    <property type="project" value="InterPro"/>
</dbReference>
<feature type="domain" description="HPP transmembrane region" evidence="3">
    <location>
        <begin position="48"/>
        <end position="207"/>
    </location>
</feature>
<dbReference type="AlphaFoldDB" id="A0A6A6W142"/>
<feature type="transmembrane region" description="Helical" evidence="2">
    <location>
        <begin position="179"/>
        <end position="201"/>
    </location>
</feature>
<feature type="region of interest" description="Disordered" evidence="1">
    <location>
        <begin position="292"/>
        <end position="318"/>
    </location>
</feature>
<keyword evidence="2" id="KW-0472">Membrane</keyword>
<feature type="transmembrane region" description="Helical" evidence="2">
    <location>
        <begin position="52"/>
        <end position="71"/>
    </location>
</feature>
<dbReference type="OrthoDB" id="2016548at2759"/>
<dbReference type="InterPro" id="IPR018294">
    <property type="entry name" value="ISPD_synthase_CS"/>
</dbReference>
<evidence type="ECO:0000259" key="3">
    <source>
        <dbReference type="Pfam" id="PF04982"/>
    </source>
</evidence>